<proteinExistence type="inferred from homology"/>
<evidence type="ECO:0000256" key="10">
    <source>
        <dbReference type="SAM" id="MobiDB-lite"/>
    </source>
</evidence>
<dbReference type="Proteomes" id="UP000510647">
    <property type="component" value="Chromosome 7"/>
</dbReference>
<feature type="transmembrane region" description="Helical" evidence="11">
    <location>
        <begin position="247"/>
        <end position="268"/>
    </location>
</feature>
<evidence type="ECO:0000256" key="1">
    <source>
        <dbReference type="ARBA" id="ARBA00004651"/>
    </source>
</evidence>
<feature type="transmembrane region" description="Helical" evidence="11">
    <location>
        <begin position="134"/>
        <end position="153"/>
    </location>
</feature>
<evidence type="ECO:0000313" key="13">
    <source>
        <dbReference type="Proteomes" id="UP000510647"/>
    </source>
</evidence>
<dbReference type="OrthoDB" id="3358017at2759"/>
<comment type="subcellular location">
    <subcellularLocation>
        <location evidence="1">Cell membrane</location>
        <topology evidence="1">Multi-pass membrane protein</topology>
    </subcellularLocation>
</comment>
<feature type="transmembrane region" description="Helical" evidence="11">
    <location>
        <begin position="284"/>
        <end position="303"/>
    </location>
</feature>
<organism evidence="12 13">
    <name type="scientific">Torulaspora globosa</name>
    <dbReference type="NCBI Taxonomy" id="48254"/>
    <lineage>
        <taxon>Eukaryota</taxon>
        <taxon>Fungi</taxon>
        <taxon>Dikarya</taxon>
        <taxon>Ascomycota</taxon>
        <taxon>Saccharomycotina</taxon>
        <taxon>Saccharomycetes</taxon>
        <taxon>Saccharomycetales</taxon>
        <taxon>Saccharomycetaceae</taxon>
        <taxon>Torulaspora</taxon>
    </lineage>
</organism>
<keyword evidence="3" id="KW-1003">Cell membrane</keyword>
<evidence type="ECO:0000256" key="3">
    <source>
        <dbReference type="ARBA" id="ARBA00022475"/>
    </source>
</evidence>
<name>A0A7H9HZV0_9SACH</name>
<keyword evidence="6" id="KW-0445">Lipid transport</keyword>
<dbReference type="GO" id="GO:0005886">
    <property type="term" value="C:plasma membrane"/>
    <property type="evidence" value="ECO:0007669"/>
    <property type="project" value="UniProtKB-SubCell"/>
</dbReference>
<evidence type="ECO:0000256" key="8">
    <source>
        <dbReference type="ARBA" id="ARBA00037472"/>
    </source>
</evidence>
<sequence>MGVATELLALCKRTDEVVDGRSPVSLYSGMVPNLGFNVAMLAIWGVLLGWHTVMIWYRQYWFSLAFVCAAILEVLGYVGRVWSHFNLFLVDPFLMQLVCLTIAPVFTMGGVYYQLAKMIEIYGHRFSLLPSPMAYSYIFIGFDVVSLVVQAVGGGVAGSEASDGEDSSQGDNIFIAGLSLQVASMVIFMMLMGHLYYKVFIQTRLEHSGRTRLSLDLFKIKHTEIDYLYRQKFSDLRVHPDRWVFHYFPLAMVIAVATVFVRCCYRLAELAAGWEGYLILHENYFIILDALMISIATVALTVFHPGFAFQGRHVSIPITHGRVDPETIEKPLSEPEKEEPYDFPGDQDSEHVNVFMKPFQRLKNAFR</sequence>
<keyword evidence="6" id="KW-0813">Transport</keyword>
<comment type="function">
    <text evidence="8">Catalyzes the ATP-dependent translocation of sphingoid long-chain bases (LCBs) from the cytoplasmic site toward the extracytoplasmic side of the membrane (flip-flop). Involved in the establishment of the functional lipid asymmetry of the plasma membrane. Regulates intracellular levels of LCBs, sphingolipid precursors that are growth inhibitory at increased levels.</text>
</comment>
<feature type="transmembrane region" description="Helical" evidence="11">
    <location>
        <begin position="34"/>
        <end position="53"/>
    </location>
</feature>
<evidence type="ECO:0000256" key="6">
    <source>
        <dbReference type="ARBA" id="ARBA00023055"/>
    </source>
</evidence>
<keyword evidence="13" id="KW-1185">Reference proteome</keyword>
<keyword evidence="4 11" id="KW-0812">Transmembrane</keyword>
<dbReference type="InterPro" id="IPR007568">
    <property type="entry name" value="RTA1"/>
</dbReference>
<keyword evidence="7 11" id="KW-0472">Membrane</keyword>
<gene>
    <name evidence="12" type="ORF">HG537_0G02760</name>
</gene>
<dbReference type="PANTHER" id="PTHR31465">
    <property type="entry name" value="PROTEIN RTA1-RELATED"/>
    <property type="match status" value="1"/>
</dbReference>
<comment type="similarity">
    <text evidence="2">Belongs to the lipid-translocating exporter (LTE) (TC 9.A.26.1) family.</text>
</comment>
<dbReference type="GO" id="GO:0000324">
    <property type="term" value="C:fungal-type vacuole"/>
    <property type="evidence" value="ECO:0007669"/>
    <property type="project" value="TreeGrafter"/>
</dbReference>
<evidence type="ECO:0000313" key="12">
    <source>
        <dbReference type="EMBL" id="QLQ82022.1"/>
    </source>
</evidence>
<accession>A0A7H9HZV0</accession>
<protein>
    <recommendedName>
        <fullName evidence="9">Sphingoid long-chain base transporter RSB1</fullName>
    </recommendedName>
</protein>
<evidence type="ECO:0000256" key="7">
    <source>
        <dbReference type="ARBA" id="ARBA00023136"/>
    </source>
</evidence>
<evidence type="ECO:0000256" key="2">
    <source>
        <dbReference type="ARBA" id="ARBA00009969"/>
    </source>
</evidence>
<dbReference type="AlphaFoldDB" id="A0A7H9HZV0"/>
<dbReference type="Pfam" id="PF04479">
    <property type="entry name" value="RTA1"/>
    <property type="match status" value="1"/>
</dbReference>
<feature type="transmembrane region" description="Helical" evidence="11">
    <location>
        <begin position="173"/>
        <end position="197"/>
    </location>
</feature>
<feature type="compositionally biased region" description="Basic and acidic residues" evidence="10">
    <location>
        <begin position="328"/>
        <end position="340"/>
    </location>
</feature>
<evidence type="ECO:0000256" key="4">
    <source>
        <dbReference type="ARBA" id="ARBA00022692"/>
    </source>
</evidence>
<dbReference type="GO" id="GO:0006869">
    <property type="term" value="P:lipid transport"/>
    <property type="evidence" value="ECO:0007669"/>
    <property type="project" value="UniProtKB-KW"/>
</dbReference>
<feature type="transmembrane region" description="Helical" evidence="11">
    <location>
        <begin position="93"/>
        <end position="113"/>
    </location>
</feature>
<evidence type="ECO:0000256" key="11">
    <source>
        <dbReference type="SAM" id="Phobius"/>
    </source>
</evidence>
<reference evidence="12 13" key="1">
    <citation type="submission" date="2020-06" db="EMBL/GenBank/DDBJ databases">
        <title>The yeast mating-type switching endonuclease HO is a domesticated member of an unorthodox homing genetic element family.</title>
        <authorList>
            <person name="Coughlan A.Y."/>
            <person name="Lombardi L."/>
            <person name="Braun-Galleani S."/>
            <person name="Martos A.R."/>
            <person name="Galeote V."/>
            <person name="Bigey F."/>
            <person name="Dequin S."/>
            <person name="Byrne K.P."/>
            <person name="Wolfe K.H."/>
        </authorList>
    </citation>
    <scope>NUCLEOTIDE SEQUENCE [LARGE SCALE GENOMIC DNA]</scope>
    <source>
        <strain evidence="12 13">CBS2947</strain>
    </source>
</reference>
<feature type="transmembrane region" description="Helical" evidence="11">
    <location>
        <begin position="60"/>
        <end position="78"/>
    </location>
</feature>
<dbReference type="EMBL" id="CP059273">
    <property type="protein sequence ID" value="QLQ82022.1"/>
    <property type="molecule type" value="Genomic_DNA"/>
</dbReference>
<dbReference type="PANTHER" id="PTHR31465:SF9">
    <property type="entry name" value="SPHINGOID LONG-CHAIN BASE TRANSPORTER RSB1"/>
    <property type="match status" value="1"/>
</dbReference>
<evidence type="ECO:0000256" key="5">
    <source>
        <dbReference type="ARBA" id="ARBA00022989"/>
    </source>
</evidence>
<feature type="region of interest" description="Disordered" evidence="10">
    <location>
        <begin position="328"/>
        <end position="347"/>
    </location>
</feature>
<evidence type="ECO:0000256" key="9">
    <source>
        <dbReference type="ARBA" id="ARBA00041117"/>
    </source>
</evidence>
<keyword evidence="5 11" id="KW-1133">Transmembrane helix</keyword>